<dbReference type="AlphaFoldDB" id="A0A432W8E5"/>
<proteinExistence type="predicted"/>
<organism evidence="2 3">
    <name type="scientific">Aliidiomarina minuta</name>
    <dbReference type="NCBI Taxonomy" id="880057"/>
    <lineage>
        <taxon>Bacteria</taxon>
        <taxon>Pseudomonadati</taxon>
        <taxon>Pseudomonadota</taxon>
        <taxon>Gammaproteobacteria</taxon>
        <taxon>Alteromonadales</taxon>
        <taxon>Idiomarinaceae</taxon>
        <taxon>Aliidiomarina</taxon>
    </lineage>
</organism>
<dbReference type="InterPro" id="IPR029903">
    <property type="entry name" value="RmlD-like-bd"/>
</dbReference>
<dbReference type="Pfam" id="PF04321">
    <property type="entry name" value="RmlD_sub_bind"/>
    <property type="match status" value="1"/>
</dbReference>
<sequence>MAKVALLMGAGDIASQLQPLLQQQDFSVLGVRRNPDKHHGDWPVVAGDAKVKANWDALLQRTPEVIVLTLTPTQFSDQGYEEGYVQPLRALKESLAEQPDDYKPLVVFVSSTSVYGQKEGEEVDEESPTEPEKFTGKRLLEAEQLLRESACQPLIVRLSGIYGPGRERMVASLYSGDITLRPSWTNRIHSRDVASVLSHLIGRYDMQLSLDDLYLASDNEPVKQRDFVLWLAQHLGLDTQDLAESSEVGPRGSKRCNNTRLRETGFHFIFPSYKEGYGDL</sequence>
<dbReference type="PANTHER" id="PTHR48079">
    <property type="entry name" value="PROTEIN YEEZ"/>
    <property type="match status" value="1"/>
</dbReference>
<dbReference type="Proteomes" id="UP000288293">
    <property type="component" value="Unassembled WGS sequence"/>
</dbReference>
<name>A0A432W8E5_9GAMM</name>
<evidence type="ECO:0000313" key="2">
    <source>
        <dbReference type="EMBL" id="RUO26332.1"/>
    </source>
</evidence>
<evidence type="ECO:0000313" key="3">
    <source>
        <dbReference type="Proteomes" id="UP000288293"/>
    </source>
</evidence>
<dbReference type="Gene3D" id="3.40.50.720">
    <property type="entry name" value="NAD(P)-binding Rossmann-like Domain"/>
    <property type="match status" value="1"/>
</dbReference>
<protein>
    <submittedName>
        <fullName evidence="2">NAD(P)-dependent oxidoreductase</fullName>
    </submittedName>
</protein>
<keyword evidence="3" id="KW-1185">Reference proteome</keyword>
<dbReference type="OrthoDB" id="9808276at2"/>
<gene>
    <name evidence="2" type="ORF">CWE09_06355</name>
</gene>
<dbReference type="InterPro" id="IPR036291">
    <property type="entry name" value="NAD(P)-bd_dom_sf"/>
</dbReference>
<evidence type="ECO:0000259" key="1">
    <source>
        <dbReference type="Pfam" id="PF04321"/>
    </source>
</evidence>
<dbReference type="InterPro" id="IPR051783">
    <property type="entry name" value="NAD(P)-dependent_oxidoreduct"/>
</dbReference>
<feature type="domain" description="RmlD-like substrate binding" evidence="1">
    <location>
        <begin position="9"/>
        <end position="265"/>
    </location>
</feature>
<dbReference type="GO" id="GO:0005737">
    <property type="term" value="C:cytoplasm"/>
    <property type="evidence" value="ECO:0007669"/>
    <property type="project" value="TreeGrafter"/>
</dbReference>
<accession>A0A432W8E5</accession>
<dbReference type="EMBL" id="PIPL01000001">
    <property type="protein sequence ID" value="RUO26332.1"/>
    <property type="molecule type" value="Genomic_DNA"/>
</dbReference>
<dbReference type="SUPFAM" id="SSF51735">
    <property type="entry name" value="NAD(P)-binding Rossmann-fold domains"/>
    <property type="match status" value="1"/>
</dbReference>
<dbReference type="GO" id="GO:0004029">
    <property type="term" value="F:aldehyde dehydrogenase (NAD+) activity"/>
    <property type="evidence" value="ECO:0007669"/>
    <property type="project" value="TreeGrafter"/>
</dbReference>
<dbReference type="PANTHER" id="PTHR48079:SF6">
    <property type="entry name" value="NAD(P)-BINDING DOMAIN-CONTAINING PROTEIN-RELATED"/>
    <property type="match status" value="1"/>
</dbReference>
<dbReference type="RefSeq" id="WP_126803141.1">
    <property type="nucleotide sequence ID" value="NZ_PIPL01000001.1"/>
</dbReference>
<reference evidence="2 3" key="1">
    <citation type="journal article" date="2011" name="Front. Microbiol.">
        <title>Genomic signatures of strain selection and enhancement in Bacillus atrophaeus var. globigii, a historical biowarfare simulant.</title>
        <authorList>
            <person name="Gibbons H.S."/>
            <person name="Broomall S.M."/>
            <person name="McNew L.A."/>
            <person name="Daligault H."/>
            <person name="Chapman C."/>
            <person name="Bruce D."/>
            <person name="Karavis M."/>
            <person name="Krepps M."/>
            <person name="McGregor P.A."/>
            <person name="Hong C."/>
            <person name="Park K.H."/>
            <person name="Akmal A."/>
            <person name="Feldman A."/>
            <person name="Lin J.S."/>
            <person name="Chang W.E."/>
            <person name="Higgs B.W."/>
            <person name="Demirev P."/>
            <person name="Lindquist J."/>
            <person name="Liem A."/>
            <person name="Fochler E."/>
            <person name="Read T.D."/>
            <person name="Tapia R."/>
            <person name="Johnson S."/>
            <person name="Bishop-Lilly K.A."/>
            <person name="Detter C."/>
            <person name="Han C."/>
            <person name="Sozhamannan S."/>
            <person name="Rosenzweig C.N."/>
            <person name="Skowronski E.W."/>
        </authorList>
    </citation>
    <scope>NUCLEOTIDE SEQUENCE [LARGE SCALE GENOMIC DNA]</scope>
    <source>
        <strain evidence="2 3">MLST1</strain>
    </source>
</reference>
<comment type="caution">
    <text evidence="2">The sequence shown here is derived from an EMBL/GenBank/DDBJ whole genome shotgun (WGS) entry which is preliminary data.</text>
</comment>